<evidence type="ECO:0000256" key="3">
    <source>
        <dbReference type="ARBA" id="ARBA00023125"/>
    </source>
</evidence>
<keyword evidence="4" id="KW-0804">Transcription</keyword>
<evidence type="ECO:0000256" key="4">
    <source>
        <dbReference type="ARBA" id="ARBA00023163"/>
    </source>
</evidence>
<dbReference type="OrthoDB" id="2884071at2"/>
<name>A0A0K9GUF4_9BACI</name>
<dbReference type="Gene3D" id="1.10.1660.10">
    <property type="match status" value="1"/>
</dbReference>
<gene>
    <name evidence="6" type="ORF">AC625_12875</name>
</gene>
<dbReference type="InterPro" id="IPR000551">
    <property type="entry name" value="MerR-type_HTH_dom"/>
</dbReference>
<organism evidence="6 7">
    <name type="scientific">Peribacillus loiseleuriae</name>
    <dbReference type="NCBI Taxonomy" id="1679170"/>
    <lineage>
        <taxon>Bacteria</taxon>
        <taxon>Bacillati</taxon>
        <taxon>Bacillota</taxon>
        <taxon>Bacilli</taxon>
        <taxon>Bacillales</taxon>
        <taxon>Bacillaceae</taxon>
        <taxon>Peribacillus</taxon>
    </lineage>
</organism>
<evidence type="ECO:0000259" key="5">
    <source>
        <dbReference type="PROSITE" id="PS50937"/>
    </source>
</evidence>
<evidence type="ECO:0000256" key="1">
    <source>
        <dbReference type="ARBA" id="ARBA00022491"/>
    </source>
</evidence>
<accession>A0A0K9GUF4</accession>
<dbReference type="AlphaFoldDB" id="A0A0K9GUF4"/>
<dbReference type="PANTHER" id="PTHR30204:SF69">
    <property type="entry name" value="MERR-FAMILY TRANSCRIPTIONAL REGULATOR"/>
    <property type="match status" value="1"/>
</dbReference>
<dbReference type="EMBL" id="LFZW01000001">
    <property type="protein sequence ID" value="KMY50280.1"/>
    <property type="molecule type" value="Genomic_DNA"/>
</dbReference>
<evidence type="ECO:0000313" key="6">
    <source>
        <dbReference type="EMBL" id="KMY50280.1"/>
    </source>
</evidence>
<dbReference type="GO" id="GO:0003700">
    <property type="term" value="F:DNA-binding transcription factor activity"/>
    <property type="evidence" value="ECO:0007669"/>
    <property type="project" value="InterPro"/>
</dbReference>
<keyword evidence="3" id="KW-0238">DNA-binding</keyword>
<evidence type="ECO:0000256" key="2">
    <source>
        <dbReference type="ARBA" id="ARBA00023015"/>
    </source>
</evidence>
<keyword evidence="2" id="KW-0805">Transcription regulation</keyword>
<sequence length="307" mass="35772">MDNSQILRAYSINEVSRQINIPTGTIRQWERDLQGLLIIPRTKQGARYYTEKEITLLNKIKEMREQDISKGMIRSLLKKHIKIDSEPTSETFEMTIRPSEETSIQPSKGRQTDNMLEFNTALETFRENLLSEIKNEMVVSRNVLIEEIKNEFLNASFQTVEEISKSIQRSDDKRKVEVLEISEMVMKASERTSETFTTLSIDVVKDSKATFEKLSKRMDLTVKVAEIENQNILEKVSQTVNEAKDEIRHITQSFDTRQDDLIESLNELKHSTGEIQKIEEVFKVMISTYRDAAATKEKKKKWWQLKS</sequence>
<dbReference type="InterPro" id="IPR047057">
    <property type="entry name" value="MerR_fam"/>
</dbReference>
<dbReference type="PROSITE" id="PS50937">
    <property type="entry name" value="HTH_MERR_2"/>
    <property type="match status" value="1"/>
</dbReference>
<dbReference type="Proteomes" id="UP000037146">
    <property type="component" value="Unassembled WGS sequence"/>
</dbReference>
<dbReference type="RefSeq" id="WP_049681629.1">
    <property type="nucleotide sequence ID" value="NZ_LFZW01000001.1"/>
</dbReference>
<dbReference type="PANTHER" id="PTHR30204">
    <property type="entry name" value="REDOX-CYCLING DRUG-SENSING TRANSCRIPTIONAL ACTIVATOR SOXR"/>
    <property type="match status" value="1"/>
</dbReference>
<dbReference type="PATRIC" id="fig|1679170.3.peg.2939"/>
<dbReference type="InterPro" id="IPR009061">
    <property type="entry name" value="DNA-bd_dom_put_sf"/>
</dbReference>
<protein>
    <recommendedName>
        <fullName evidence="5">HTH merR-type domain-containing protein</fullName>
    </recommendedName>
</protein>
<keyword evidence="7" id="KW-1185">Reference proteome</keyword>
<feature type="domain" description="HTH merR-type" evidence="5">
    <location>
        <begin position="9"/>
        <end position="79"/>
    </location>
</feature>
<reference evidence="7" key="1">
    <citation type="submission" date="2015-07" db="EMBL/GenBank/DDBJ databases">
        <title>Genome sequencing project for genomic taxonomy and phylogenomics of Bacillus-like bacteria.</title>
        <authorList>
            <person name="Liu B."/>
            <person name="Wang J."/>
            <person name="Zhu Y."/>
            <person name="Liu G."/>
            <person name="Chen Q."/>
            <person name="Chen Z."/>
            <person name="Lan J."/>
            <person name="Che J."/>
            <person name="Ge C."/>
            <person name="Shi H."/>
            <person name="Pan Z."/>
            <person name="Liu X."/>
        </authorList>
    </citation>
    <scope>NUCLEOTIDE SEQUENCE [LARGE SCALE GENOMIC DNA]</scope>
    <source>
        <strain evidence="7">FJAT-27997</strain>
    </source>
</reference>
<keyword evidence="1" id="KW-0678">Repressor</keyword>
<proteinExistence type="predicted"/>
<comment type="caution">
    <text evidence="6">The sequence shown here is derived from an EMBL/GenBank/DDBJ whole genome shotgun (WGS) entry which is preliminary data.</text>
</comment>
<dbReference type="SMART" id="SM00422">
    <property type="entry name" value="HTH_MERR"/>
    <property type="match status" value="1"/>
</dbReference>
<dbReference type="SUPFAM" id="SSF46955">
    <property type="entry name" value="Putative DNA-binding domain"/>
    <property type="match status" value="1"/>
</dbReference>
<evidence type="ECO:0000313" key="7">
    <source>
        <dbReference type="Proteomes" id="UP000037146"/>
    </source>
</evidence>
<dbReference type="Pfam" id="PF13411">
    <property type="entry name" value="MerR_1"/>
    <property type="match status" value="1"/>
</dbReference>
<dbReference type="STRING" id="1679170.AC625_12875"/>
<dbReference type="GO" id="GO:0003677">
    <property type="term" value="F:DNA binding"/>
    <property type="evidence" value="ECO:0007669"/>
    <property type="project" value="UniProtKB-KW"/>
</dbReference>